<keyword evidence="1" id="KW-1133">Transmembrane helix</keyword>
<keyword evidence="1" id="KW-0812">Transmembrane</keyword>
<keyword evidence="3" id="KW-1185">Reference proteome</keyword>
<comment type="caution">
    <text evidence="2">The sequence shown here is derived from an EMBL/GenBank/DDBJ whole genome shotgun (WGS) entry which is preliminary data.</text>
</comment>
<sequence length="292" mass="32287">MHINLLAWRGYRYGKLALILGLLSIVLYASQGGDAAQPPNGGTWQGYVLGTVGALLILWLSVLGIRKRRYNSNLGTVQGWTSAHVYLGGVLLLVATLHSAAQLGWNVHTLAYALMCMVIVSGFYGLYVYLHVPGRLAGNNAGKDREAWLEELAALDEHIREVVESCDAELQSMALSALELSRLGGSLTQQLSARDHSRILLPNQSKAVSNAEQAVMIHSLSQRIPKARKQSEAAVLNQLLALFGRRQVILNLLRRDIQLRGFLKIWLLLHIPLTIALLVALVIHIFTVFIYW</sequence>
<gene>
    <name evidence="2" type="ORF">H2508_00385</name>
</gene>
<evidence type="ECO:0000313" key="2">
    <source>
        <dbReference type="EMBL" id="MBA6411576.1"/>
    </source>
</evidence>
<proteinExistence type="predicted"/>
<feature type="transmembrane region" description="Helical" evidence="1">
    <location>
        <begin position="45"/>
        <end position="65"/>
    </location>
</feature>
<organism evidence="2 3">
    <name type="scientific">Sediminihaliea albiluteola</name>
    <dbReference type="NCBI Taxonomy" id="2758564"/>
    <lineage>
        <taxon>Bacteria</taxon>
        <taxon>Pseudomonadati</taxon>
        <taxon>Pseudomonadota</taxon>
        <taxon>Gammaproteobacteria</taxon>
        <taxon>Cellvibrionales</taxon>
        <taxon>Halieaceae</taxon>
        <taxon>Sediminihaliea</taxon>
    </lineage>
</organism>
<dbReference type="RefSeq" id="WP_182168435.1">
    <property type="nucleotide sequence ID" value="NZ_JACFXU010000008.1"/>
</dbReference>
<reference evidence="2 3" key="1">
    <citation type="submission" date="2020-07" db="EMBL/GenBank/DDBJ databases">
        <title>Halieaceae bacterium, F7430, whole genome shotgun sequencing project.</title>
        <authorList>
            <person name="Jiang S."/>
            <person name="Liu Z.W."/>
            <person name="Du Z.J."/>
        </authorList>
    </citation>
    <scope>NUCLEOTIDE SEQUENCE [LARGE SCALE GENOMIC DNA]</scope>
    <source>
        <strain evidence="2 3">F7430</strain>
    </source>
</reference>
<feature type="transmembrane region" description="Helical" evidence="1">
    <location>
        <begin position="85"/>
        <end position="105"/>
    </location>
</feature>
<name>A0A7W2YHM0_9GAMM</name>
<keyword evidence="1" id="KW-0472">Membrane</keyword>
<evidence type="ECO:0008006" key="4">
    <source>
        <dbReference type="Google" id="ProtNLM"/>
    </source>
</evidence>
<feature type="transmembrane region" description="Helical" evidence="1">
    <location>
        <begin position="265"/>
        <end position="291"/>
    </location>
</feature>
<dbReference type="Proteomes" id="UP000539350">
    <property type="component" value="Unassembled WGS sequence"/>
</dbReference>
<evidence type="ECO:0000313" key="3">
    <source>
        <dbReference type="Proteomes" id="UP000539350"/>
    </source>
</evidence>
<feature type="transmembrane region" description="Helical" evidence="1">
    <location>
        <begin position="111"/>
        <end position="130"/>
    </location>
</feature>
<accession>A0A7W2YHM0</accession>
<evidence type="ECO:0000256" key="1">
    <source>
        <dbReference type="SAM" id="Phobius"/>
    </source>
</evidence>
<dbReference type="AlphaFoldDB" id="A0A7W2YHM0"/>
<protein>
    <recommendedName>
        <fullName evidence="4">Ferric reductase like protein</fullName>
    </recommendedName>
</protein>
<dbReference type="EMBL" id="JACFXU010000008">
    <property type="protein sequence ID" value="MBA6411576.1"/>
    <property type="molecule type" value="Genomic_DNA"/>
</dbReference>